<dbReference type="InterPro" id="IPR007060">
    <property type="entry name" value="FtsL/DivIC"/>
</dbReference>
<reference evidence="9 10" key="1">
    <citation type="journal article" date="2011" name="Front. Microbiol.">
        <title>Genomic signatures of strain selection and enhancement in Bacillus atrophaeus var. globigii, a historical biowarfare simulant.</title>
        <authorList>
            <person name="Gibbons H.S."/>
            <person name="Broomall S.M."/>
            <person name="McNew L.A."/>
            <person name="Daligault H."/>
            <person name="Chapman C."/>
            <person name="Bruce D."/>
            <person name="Karavis M."/>
            <person name="Krepps M."/>
            <person name="McGregor P.A."/>
            <person name="Hong C."/>
            <person name="Park K.H."/>
            <person name="Akmal A."/>
            <person name="Feldman A."/>
            <person name="Lin J.S."/>
            <person name="Chang W.E."/>
            <person name="Higgs B.W."/>
            <person name="Demirev P."/>
            <person name="Lindquist J."/>
            <person name="Liem A."/>
            <person name="Fochler E."/>
            <person name="Read T.D."/>
            <person name="Tapia R."/>
            <person name="Johnson S."/>
            <person name="Bishop-Lilly K.A."/>
            <person name="Detter C."/>
            <person name="Han C."/>
            <person name="Sozhamannan S."/>
            <person name="Rosenzweig C.N."/>
            <person name="Skowronski E.W."/>
        </authorList>
    </citation>
    <scope>NUCLEOTIDE SEQUENCE [LARGE SCALE GENOMIC DNA]</scope>
    <source>
        <strain evidence="9 10">1942</strain>
    </source>
</reference>
<keyword evidence="5 7" id="KW-0472">Membrane</keyword>
<keyword evidence="6 7" id="KW-0131">Cell cycle</keyword>
<evidence type="ECO:0000256" key="1">
    <source>
        <dbReference type="ARBA" id="ARBA00022475"/>
    </source>
</evidence>
<accession>A0ABM5LVT4</accession>
<evidence type="ECO:0000256" key="3">
    <source>
        <dbReference type="ARBA" id="ARBA00022692"/>
    </source>
</evidence>
<evidence type="ECO:0000256" key="7">
    <source>
        <dbReference type="HAMAP-Rule" id="MF_00910"/>
    </source>
</evidence>
<evidence type="ECO:0000256" key="8">
    <source>
        <dbReference type="NCBIfam" id="TIGR02209"/>
    </source>
</evidence>
<proteinExistence type="inferred from homology"/>
<sequence>MSNLAYQQEKQQRHTLSPEKKVIVKRRASITLGEKVLLVLFVIAVLSVSLFIVSKAYAAYQTNIEVQKLEEKISSENKRIGDLEKNVADLSTPERIMDIAEKNGLKLKNKKVKNIQE</sequence>
<dbReference type="EMBL" id="CP002207">
    <property type="protein sequence ID" value="ADP32027.1"/>
    <property type="molecule type" value="Genomic_DNA"/>
</dbReference>
<evidence type="ECO:0000256" key="6">
    <source>
        <dbReference type="ARBA" id="ARBA00023306"/>
    </source>
</evidence>
<gene>
    <name evidence="7" type="primary">ftsL</name>
    <name evidence="9" type="ordered locus">BATR1942_05365</name>
</gene>
<keyword evidence="3 7" id="KW-0812">Transmembrane</keyword>
<dbReference type="GO" id="GO:0051301">
    <property type="term" value="P:cell division"/>
    <property type="evidence" value="ECO:0007669"/>
    <property type="project" value="UniProtKB-KW"/>
</dbReference>
<evidence type="ECO:0000313" key="9">
    <source>
        <dbReference type="EMBL" id="ADP32027.1"/>
    </source>
</evidence>
<comment type="subcellular location">
    <subcellularLocation>
        <location evidence="7">Cell membrane</location>
        <topology evidence="7">Single-pass type II membrane protein</topology>
    </subcellularLocation>
    <text evidence="7">Localizes to the division septum where it forms a ring structure.</text>
</comment>
<evidence type="ECO:0000256" key="2">
    <source>
        <dbReference type="ARBA" id="ARBA00022618"/>
    </source>
</evidence>
<evidence type="ECO:0000313" key="10">
    <source>
        <dbReference type="Proteomes" id="UP000006867"/>
    </source>
</evidence>
<dbReference type="Pfam" id="PF04977">
    <property type="entry name" value="DivIC"/>
    <property type="match status" value="1"/>
</dbReference>
<dbReference type="Proteomes" id="UP000006867">
    <property type="component" value="Chromosome"/>
</dbReference>
<comment type="function">
    <text evidence="7">Essential cell division protein.</text>
</comment>
<evidence type="ECO:0000256" key="5">
    <source>
        <dbReference type="ARBA" id="ARBA00023136"/>
    </source>
</evidence>
<dbReference type="HAMAP" id="MF_00910">
    <property type="entry name" value="FtsL"/>
    <property type="match status" value="1"/>
</dbReference>
<comment type="similarity">
    <text evidence="7">Belongs to the FtsL family.</text>
</comment>
<keyword evidence="1 7" id="KW-1003">Cell membrane</keyword>
<name>A0ABM5LVT4_BACA1</name>
<dbReference type="InterPro" id="IPR011922">
    <property type="entry name" value="Cell_div_FtsL"/>
</dbReference>
<keyword evidence="2 7" id="KW-0132">Cell division</keyword>
<dbReference type="GeneID" id="92916754"/>
<feature type="transmembrane region" description="Helical" evidence="7">
    <location>
        <begin position="36"/>
        <end position="60"/>
    </location>
</feature>
<organism evidence="9 10">
    <name type="scientific">Bacillus atrophaeus (strain 1942)</name>
    <dbReference type="NCBI Taxonomy" id="720555"/>
    <lineage>
        <taxon>Bacteria</taxon>
        <taxon>Bacillati</taxon>
        <taxon>Bacillota</taxon>
        <taxon>Bacilli</taxon>
        <taxon>Bacillales</taxon>
        <taxon>Bacillaceae</taxon>
        <taxon>Bacillus</taxon>
    </lineage>
</organism>
<keyword evidence="4 7" id="KW-1133">Transmembrane helix</keyword>
<protein>
    <recommendedName>
        <fullName evidence="7 8">Cell division protein FtsL</fullName>
    </recommendedName>
</protein>
<dbReference type="NCBIfam" id="TIGR02209">
    <property type="entry name" value="ftsL_broad"/>
    <property type="match status" value="1"/>
</dbReference>
<evidence type="ECO:0000256" key="4">
    <source>
        <dbReference type="ARBA" id="ARBA00022989"/>
    </source>
</evidence>
<dbReference type="RefSeq" id="WP_003329063.1">
    <property type="nucleotide sequence ID" value="NC_014639.1"/>
</dbReference>
<keyword evidence="10" id="KW-1185">Reference proteome</keyword>